<keyword evidence="1" id="KW-1133">Transmembrane helix</keyword>
<feature type="transmembrane region" description="Helical" evidence="1">
    <location>
        <begin position="28"/>
        <end position="47"/>
    </location>
</feature>
<keyword evidence="1" id="KW-0472">Membrane</keyword>
<dbReference type="Proteomes" id="UP000295416">
    <property type="component" value="Unassembled WGS sequence"/>
</dbReference>
<dbReference type="AlphaFoldDB" id="A0A4R2P389"/>
<proteinExistence type="predicted"/>
<comment type="caution">
    <text evidence="2">The sequence shown here is derived from an EMBL/GenBank/DDBJ whole genome shotgun (WGS) entry which is preliminary data.</text>
</comment>
<accession>A0A4R2P389</accession>
<gene>
    <name evidence="2" type="ORF">EV207_11383</name>
</gene>
<sequence>MEVSIFISFTIFFVAYFVTLREKLDRKINVFICILMMNLNINFFTLAEDNLNKINLTTSLSKYVSFLLYRNILVPFFILFGIHYFFRSISIYYKIIVFLATIGALYAMEAICKSLELFTWKQWNSLYSLMYYIILFSLGCVSVLLFRKMALSRRRNEQNGDRLL</sequence>
<organism evidence="2 3">
    <name type="scientific">Scopulibacillus darangshiensis</name>
    <dbReference type="NCBI Taxonomy" id="442528"/>
    <lineage>
        <taxon>Bacteria</taxon>
        <taxon>Bacillati</taxon>
        <taxon>Bacillota</taxon>
        <taxon>Bacilli</taxon>
        <taxon>Bacillales</taxon>
        <taxon>Sporolactobacillaceae</taxon>
        <taxon>Scopulibacillus</taxon>
    </lineage>
</organism>
<feature type="transmembrane region" description="Helical" evidence="1">
    <location>
        <begin position="6"/>
        <end position="21"/>
    </location>
</feature>
<reference evidence="2 3" key="1">
    <citation type="submission" date="2019-03" db="EMBL/GenBank/DDBJ databases">
        <title>Genomic Encyclopedia of Type Strains, Phase IV (KMG-IV): sequencing the most valuable type-strain genomes for metagenomic binning, comparative biology and taxonomic classification.</title>
        <authorList>
            <person name="Goeker M."/>
        </authorList>
    </citation>
    <scope>NUCLEOTIDE SEQUENCE [LARGE SCALE GENOMIC DNA]</scope>
    <source>
        <strain evidence="2 3">DSM 19377</strain>
    </source>
</reference>
<evidence type="ECO:0000256" key="1">
    <source>
        <dbReference type="SAM" id="Phobius"/>
    </source>
</evidence>
<name>A0A4R2P389_9BACL</name>
<feature type="transmembrane region" description="Helical" evidence="1">
    <location>
        <begin position="91"/>
        <end position="108"/>
    </location>
</feature>
<evidence type="ECO:0000313" key="3">
    <source>
        <dbReference type="Proteomes" id="UP000295416"/>
    </source>
</evidence>
<keyword evidence="3" id="KW-1185">Reference proteome</keyword>
<dbReference type="EMBL" id="SLXK01000013">
    <property type="protein sequence ID" value="TCP29047.1"/>
    <property type="molecule type" value="Genomic_DNA"/>
</dbReference>
<protein>
    <submittedName>
        <fullName evidence="2">Uncharacterized protein</fullName>
    </submittedName>
</protein>
<feature type="transmembrane region" description="Helical" evidence="1">
    <location>
        <begin position="128"/>
        <end position="146"/>
    </location>
</feature>
<evidence type="ECO:0000313" key="2">
    <source>
        <dbReference type="EMBL" id="TCP29047.1"/>
    </source>
</evidence>
<keyword evidence="1" id="KW-0812">Transmembrane</keyword>
<feature type="transmembrane region" description="Helical" evidence="1">
    <location>
        <begin position="67"/>
        <end position="86"/>
    </location>
</feature>